<accession>A0A0F9PYT3</accession>
<reference evidence="1" key="1">
    <citation type="journal article" date="2015" name="Nature">
        <title>Complex archaea that bridge the gap between prokaryotes and eukaryotes.</title>
        <authorList>
            <person name="Spang A."/>
            <person name="Saw J.H."/>
            <person name="Jorgensen S.L."/>
            <person name="Zaremba-Niedzwiedzka K."/>
            <person name="Martijn J."/>
            <person name="Lind A.E."/>
            <person name="van Eijk R."/>
            <person name="Schleper C."/>
            <person name="Guy L."/>
            <person name="Ettema T.J."/>
        </authorList>
    </citation>
    <scope>NUCLEOTIDE SEQUENCE</scope>
</reference>
<evidence type="ECO:0000313" key="1">
    <source>
        <dbReference type="EMBL" id="KKN36830.1"/>
    </source>
</evidence>
<dbReference type="EMBL" id="LAZR01001939">
    <property type="protein sequence ID" value="KKN36830.1"/>
    <property type="molecule type" value="Genomic_DNA"/>
</dbReference>
<comment type="caution">
    <text evidence="1">The sequence shown here is derived from an EMBL/GenBank/DDBJ whole genome shotgun (WGS) entry which is preliminary data.</text>
</comment>
<dbReference type="AlphaFoldDB" id="A0A0F9PYT3"/>
<protein>
    <submittedName>
        <fullName evidence="1">Uncharacterized protein</fullName>
    </submittedName>
</protein>
<gene>
    <name evidence="1" type="ORF">LCGC14_0769520</name>
</gene>
<organism evidence="1">
    <name type="scientific">marine sediment metagenome</name>
    <dbReference type="NCBI Taxonomy" id="412755"/>
    <lineage>
        <taxon>unclassified sequences</taxon>
        <taxon>metagenomes</taxon>
        <taxon>ecological metagenomes</taxon>
    </lineage>
</organism>
<sequence length="83" mass="9799">MTNRAYRIVLSDVARTVQNRAQMFSAISQSMHDAAEDRFGQLEDDLSEWTRRLPWLVRHSLRGSKRVRQQWWRQPRSMGSPVG</sequence>
<proteinExistence type="predicted"/>
<name>A0A0F9PYT3_9ZZZZ</name>